<dbReference type="SMART" id="SM00448">
    <property type="entry name" value="REC"/>
    <property type="match status" value="1"/>
</dbReference>
<keyword evidence="7" id="KW-1185">Reference proteome</keyword>
<dbReference type="SUPFAM" id="SSF52172">
    <property type="entry name" value="CheY-like"/>
    <property type="match status" value="1"/>
</dbReference>
<sequence>MAGQADGTAAVVNDEGSSYDGPRLRVLIVDDHDVVHWGLRLMLGRQPWVRGCLHARTGDEAQDLARRGSPHVALVDLFVAEESGPEICSRILEVSPSTRVAFISGAGRISAAAARAAGARGFVPKDWPADKVADAVRALGNGRTVFAEAPDTPAASLSPRERDVLELIATGATNAEIAATLHLSPHTVKEHASAVYRKLEVRNRAEAVQRAQRLGLVA</sequence>
<evidence type="ECO:0000259" key="4">
    <source>
        <dbReference type="PROSITE" id="PS50043"/>
    </source>
</evidence>
<dbReference type="InterPro" id="IPR039420">
    <property type="entry name" value="WalR-like"/>
</dbReference>
<reference evidence="6 7" key="1">
    <citation type="submission" date="2018-03" db="EMBL/GenBank/DDBJ databases">
        <title>Aquarubrobacter algicola gen. nov., sp. nov., a novel actinobacterium isolated from shallow eutrophic lake during the end of cyanobacterial harmful algal blooms.</title>
        <authorList>
            <person name="Chun S.J."/>
        </authorList>
    </citation>
    <scope>NUCLEOTIDE SEQUENCE [LARGE SCALE GENOMIC DNA]</scope>
    <source>
        <strain evidence="6 7">Seoho-28</strain>
    </source>
</reference>
<dbReference type="Proteomes" id="UP000240739">
    <property type="component" value="Unassembled WGS sequence"/>
</dbReference>
<dbReference type="PROSITE" id="PS50043">
    <property type="entry name" value="HTH_LUXR_2"/>
    <property type="match status" value="1"/>
</dbReference>
<feature type="domain" description="HTH luxR-type" evidence="4">
    <location>
        <begin position="150"/>
        <end position="215"/>
    </location>
</feature>
<dbReference type="PROSITE" id="PS50110">
    <property type="entry name" value="RESPONSE_REGULATORY"/>
    <property type="match status" value="1"/>
</dbReference>
<proteinExistence type="predicted"/>
<evidence type="ECO:0000256" key="1">
    <source>
        <dbReference type="ARBA" id="ARBA00022553"/>
    </source>
</evidence>
<feature type="modified residue" description="4-aspartylphosphate" evidence="3">
    <location>
        <position position="76"/>
    </location>
</feature>
<dbReference type="CDD" id="cd06170">
    <property type="entry name" value="LuxR_C_like"/>
    <property type="match status" value="1"/>
</dbReference>
<protein>
    <submittedName>
        <fullName evidence="6">DNA-binding response regulator</fullName>
    </submittedName>
</protein>
<dbReference type="AlphaFoldDB" id="A0A2T4UC33"/>
<dbReference type="GO" id="GO:0000160">
    <property type="term" value="P:phosphorelay signal transduction system"/>
    <property type="evidence" value="ECO:0007669"/>
    <property type="project" value="InterPro"/>
</dbReference>
<comment type="caution">
    <text evidence="6">The sequence shown here is derived from an EMBL/GenBank/DDBJ whole genome shotgun (WGS) entry which is preliminary data.</text>
</comment>
<dbReference type="Gene3D" id="3.40.50.2300">
    <property type="match status" value="1"/>
</dbReference>
<dbReference type="EMBL" id="PYYB01000005">
    <property type="protein sequence ID" value="PTL54430.1"/>
    <property type="molecule type" value="Genomic_DNA"/>
</dbReference>
<dbReference type="OrthoDB" id="3178131at2"/>
<evidence type="ECO:0000256" key="2">
    <source>
        <dbReference type="ARBA" id="ARBA00023125"/>
    </source>
</evidence>
<dbReference type="GO" id="GO:0003677">
    <property type="term" value="F:DNA binding"/>
    <property type="evidence" value="ECO:0007669"/>
    <property type="project" value="UniProtKB-KW"/>
</dbReference>
<dbReference type="SMART" id="SM00421">
    <property type="entry name" value="HTH_LUXR"/>
    <property type="match status" value="1"/>
</dbReference>
<dbReference type="Pfam" id="PF00072">
    <property type="entry name" value="Response_reg"/>
    <property type="match status" value="1"/>
</dbReference>
<accession>A0A2T4UC33</accession>
<dbReference type="Pfam" id="PF00196">
    <property type="entry name" value="GerE"/>
    <property type="match status" value="1"/>
</dbReference>
<dbReference type="PANTHER" id="PTHR43214">
    <property type="entry name" value="TWO-COMPONENT RESPONSE REGULATOR"/>
    <property type="match status" value="1"/>
</dbReference>
<keyword evidence="1 3" id="KW-0597">Phosphoprotein</keyword>
<dbReference type="InterPro" id="IPR000792">
    <property type="entry name" value="Tscrpt_reg_LuxR_C"/>
</dbReference>
<evidence type="ECO:0000259" key="5">
    <source>
        <dbReference type="PROSITE" id="PS50110"/>
    </source>
</evidence>
<dbReference type="Gene3D" id="1.10.10.10">
    <property type="entry name" value="Winged helix-like DNA-binding domain superfamily/Winged helix DNA-binding domain"/>
    <property type="match status" value="1"/>
</dbReference>
<dbReference type="InterPro" id="IPR011006">
    <property type="entry name" value="CheY-like_superfamily"/>
</dbReference>
<dbReference type="RefSeq" id="WP_107571372.1">
    <property type="nucleotide sequence ID" value="NZ_PYYB01000005.1"/>
</dbReference>
<dbReference type="CDD" id="cd17535">
    <property type="entry name" value="REC_NarL-like"/>
    <property type="match status" value="1"/>
</dbReference>
<organism evidence="6 7">
    <name type="scientific">Paraconexibacter algicola</name>
    <dbReference type="NCBI Taxonomy" id="2133960"/>
    <lineage>
        <taxon>Bacteria</taxon>
        <taxon>Bacillati</taxon>
        <taxon>Actinomycetota</taxon>
        <taxon>Thermoleophilia</taxon>
        <taxon>Solirubrobacterales</taxon>
        <taxon>Paraconexibacteraceae</taxon>
        <taxon>Paraconexibacter</taxon>
    </lineage>
</organism>
<dbReference type="InterPro" id="IPR058245">
    <property type="entry name" value="NreC/VraR/RcsB-like_REC"/>
</dbReference>
<dbReference type="PRINTS" id="PR00038">
    <property type="entry name" value="HTHLUXR"/>
</dbReference>
<evidence type="ECO:0000313" key="6">
    <source>
        <dbReference type="EMBL" id="PTL54430.1"/>
    </source>
</evidence>
<dbReference type="PROSITE" id="PS00622">
    <property type="entry name" value="HTH_LUXR_1"/>
    <property type="match status" value="1"/>
</dbReference>
<dbReference type="InterPro" id="IPR036388">
    <property type="entry name" value="WH-like_DNA-bd_sf"/>
</dbReference>
<evidence type="ECO:0000256" key="3">
    <source>
        <dbReference type="PROSITE-ProRule" id="PRU00169"/>
    </source>
</evidence>
<dbReference type="SUPFAM" id="SSF46894">
    <property type="entry name" value="C-terminal effector domain of the bipartite response regulators"/>
    <property type="match status" value="1"/>
</dbReference>
<keyword evidence="2 6" id="KW-0238">DNA-binding</keyword>
<dbReference type="InterPro" id="IPR001789">
    <property type="entry name" value="Sig_transdc_resp-reg_receiver"/>
</dbReference>
<evidence type="ECO:0000313" key="7">
    <source>
        <dbReference type="Proteomes" id="UP000240739"/>
    </source>
</evidence>
<gene>
    <name evidence="6" type="ORF">C7Y72_21800</name>
</gene>
<dbReference type="GO" id="GO:0006355">
    <property type="term" value="P:regulation of DNA-templated transcription"/>
    <property type="evidence" value="ECO:0007669"/>
    <property type="project" value="InterPro"/>
</dbReference>
<dbReference type="InterPro" id="IPR016032">
    <property type="entry name" value="Sig_transdc_resp-reg_C-effctor"/>
</dbReference>
<feature type="domain" description="Response regulatory" evidence="5">
    <location>
        <begin position="25"/>
        <end position="140"/>
    </location>
</feature>
<name>A0A2T4UC33_9ACTN</name>